<accession>A0A6P2D474</accession>
<sequence length="258" mass="27106">MRPSICTACRKLPATVGDQLPVSLGNEFRSDLVSQPPNLAFANHAPRHLDSRSGIAKRGKSSGRSDDAFDGGGAGAVLVEPQSHAQSGEKSRRQSGTGRCAYPVGRGSLCGERSGVRFRGTDLTAVRIGLLPGELAGLLLEEQSERSFGQSVRGGGGDLLEGSEVHVQTRPVVAEGALGNNLRPACRQIVELLEFLGTNRSAGANPPSPAPRFARGGGSRAVRRSRSGHGPDLALVLDFQELTQELLVDTKLVRSGNV</sequence>
<organism evidence="2 3">
    <name type="scientific">Gemmata massiliana</name>
    <dbReference type="NCBI Taxonomy" id="1210884"/>
    <lineage>
        <taxon>Bacteria</taxon>
        <taxon>Pseudomonadati</taxon>
        <taxon>Planctomycetota</taxon>
        <taxon>Planctomycetia</taxon>
        <taxon>Gemmatales</taxon>
        <taxon>Gemmataceae</taxon>
        <taxon>Gemmata</taxon>
    </lineage>
</organism>
<keyword evidence="3" id="KW-1185">Reference proteome</keyword>
<protein>
    <submittedName>
        <fullName evidence="2">Uncharacterized protein</fullName>
    </submittedName>
</protein>
<reference evidence="2 3" key="1">
    <citation type="submission" date="2019-05" db="EMBL/GenBank/DDBJ databases">
        <authorList>
            <consortium name="Science for Life Laboratories"/>
        </authorList>
    </citation>
    <scope>NUCLEOTIDE SEQUENCE [LARGE SCALE GENOMIC DNA]</scope>
    <source>
        <strain evidence="2">Soil9</strain>
    </source>
</reference>
<evidence type="ECO:0000313" key="2">
    <source>
        <dbReference type="EMBL" id="VTR94200.1"/>
    </source>
</evidence>
<feature type="region of interest" description="Disordered" evidence="1">
    <location>
        <begin position="201"/>
        <end position="228"/>
    </location>
</feature>
<dbReference type="AlphaFoldDB" id="A0A6P2D474"/>
<feature type="region of interest" description="Disordered" evidence="1">
    <location>
        <begin position="42"/>
        <end position="100"/>
    </location>
</feature>
<dbReference type="Proteomes" id="UP000464178">
    <property type="component" value="Chromosome"/>
</dbReference>
<gene>
    <name evidence="2" type="ORF">SOIL9_35140</name>
</gene>
<dbReference type="EMBL" id="LR593886">
    <property type="protein sequence ID" value="VTR94200.1"/>
    <property type="molecule type" value="Genomic_DNA"/>
</dbReference>
<evidence type="ECO:0000256" key="1">
    <source>
        <dbReference type="SAM" id="MobiDB-lite"/>
    </source>
</evidence>
<evidence type="ECO:0000313" key="3">
    <source>
        <dbReference type="Proteomes" id="UP000464178"/>
    </source>
</evidence>
<proteinExistence type="predicted"/>
<dbReference type="KEGG" id="gms:SOIL9_35140"/>
<name>A0A6P2D474_9BACT</name>